<name>A0A1M6NAR7_9BRAD</name>
<dbReference type="Proteomes" id="UP000189935">
    <property type="component" value="Chromosome I"/>
</dbReference>
<dbReference type="EMBL" id="LT670844">
    <property type="protein sequence ID" value="SHJ92809.1"/>
    <property type="molecule type" value="Genomic_DNA"/>
</dbReference>
<dbReference type="Gene3D" id="3.50.50.60">
    <property type="entry name" value="FAD/NAD(P)-binding domain"/>
    <property type="match status" value="1"/>
</dbReference>
<dbReference type="SUPFAM" id="SSF51905">
    <property type="entry name" value="FAD/NAD(P)-binding domain"/>
    <property type="match status" value="1"/>
</dbReference>
<evidence type="ECO:0000313" key="1">
    <source>
        <dbReference type="EMBL" id="SHJ92809.1"/>
    </source>
</evidence>
<gene>
    <name evidence="1" type="ORF">SAMN05444159_1930</name>
</gene>
<protein>
    <submittedName>
        <fullName evidence="1">2-polyprenyl-6-methoxyphenol hydroxylase</fullName>
    </submittedName>
</protein>
<reference evidence="1 2" key="1">
    <citation type="submission" date="2016-11" db="EMBL/GenBank/DDBJ databases">
        <authorList>
            <person name="Jaros S."/>
            <person name="Januszkiewicz K."/>
            <person name="Wedrychowicz H."/>
        </authorList>
    </citation>
    <scope>NUCLEOTIDE SEQUENCE [LARGE SCALE GENOMIC DNA]</scope>
    <source>
        <strain evidence="1 2">GAS499</strain>
    </source>
</reference>
<dbReference type="InterPro" id="IPR036188">
    <property type="entry name" value="FAD/NAD-bd_sf"/>
</dbReference>
<accession>A0A1M6NAR7</accession>
<sequence length="446" mass="48402">MILTPIAKHAIVIGAGIGGLAAAAAVAGHFERVTVLERDVLPLDASPRPGTPQDNQLHVLLTGGQRALGELFPGFADDLARAGAVPIRLNLDFREEFPGFDPFFPQRDLGWDLYGMSRPLLELIVRRNARKLPNIAMRDGCRALHIVASKDGSATGVRLETKDRTDETLPADLVIDASRRGALALSFLEATGRPRPAQTEIGVDLSYATATFAIPEGSRNWKAVVTIPEIPASSRTGYLVSIEGNRWIALISERHIEMPSPDPDEFMGRMQQLRTSTIYDAIKDARRLDGIHRFSIPENSWQHYEQLGDFPRGLLPIGDAICRFNPIYGQGMTVAAGEACILRDLLAKRAGSKDPLAGLGQAFLAGIQPLLTDAWSQSAVPDFAHPQTRGERPADLDDSLRFGGGLLRLAGQDATVHKLMMGVRQLIEPGSALGDPELVRRVTSQG</sequence>
<dbReference type="AlphaFoldDB" id="A0A1M6NAR7"/>
<evidence type="ECO:0000313" key="2">
    <source>
        <dbReference type="Proteomes" id="UP000189935"/>
    </source>
</evidence>
<proteinExistence type="predicted"/>
<dbReference type="PANTHER" id="PTHR43422">
    <property type="entry name" value="THIAMINE THIAZOLE SYNTHASE"/>
    <property type="match status" value="1"/>
</dbReference>
<organism evidence="1 2">
    <name type="scientific">Bradyrhizobium lablabi</name>
    <dbReference type="NCBI Taxonomy" id="722472"/>
    <lineage>
        <taxon>Bacteria</taxon>
        <taxon>Pseudomonadati</taxon>
        <taxon>Pseudomonadota</taxon>
        <taxon>Alphaproteobacteria</taxon>
        <taxon>Hyphomicrobiales</taxon>
        <taxon>Nitrobacteraceae</taxon>
        <taxon>Bradyrhizobium</taxon>
    </lineage>
</organism>
<dbReference type="PANTHER" id="PTHR43422:SF3">
    <property type="entry name" value="THIAMINE THIAZOLE SYNTHASE"/>
    <property type="match status" value="1"/>
</dbReference>